<keyword evidence="4" id="KW-0862">Zinc</keyword>
<evidence type="ECO:0000256" key="1">
    <source>
        <dbReference type="ARBA" id="ARBA00004123"/>
    </source>
</evidence>
<proteinExistence type="predicted"/>
<evidence type="ECO:0000256" key="7">
    <source>
        <dbReference type="SAM" id="MobiDB-lite"/>
    </source>
</evidence>
<name>B7G308_PHATC</name>
<evidence type="ECO:0000256" key="2">
    <source>
        <dbReference type="ARBA" id="ARBA00022723"/>
    </source>
</evidence>
<evidence type="ECO:0000256" key="3">
    <source>
        <dbReference type="ARBA" id="ARBA00022771"/>
    </source>
</evidence>
<dbReference type="InterPro" id="IPR019786">
    <property type="entry name" value="Zinc_finger_PHD-type_CS"/>
</dbReference>
<dbReference type="InterPro" id="IPR018501">
    <property type="entry name" value="DDT_dom"/>
</dbReference>
<dbReference type="SUPFAM" id="SSF57903">
    <property type="entry name" value="FYVE/PHD zinc finger"/>
    <property type="match status" value="1"/>
</dbReference>
<protein>
    <recommendedName>
        <fullName evidence="12">PHD-type domain-containing protein</fullName>
    </recommendedName>
</protein>
<dbReference type="RefSeq" id="XP_002181533.1">
    <property type="nucleotide sequence ID" value="XM_002181497.1"/>
</dbReference>
<dbReference type="OrthoDB" id="49128at2759"/>
<dbReference type="GO" id="GO:0000785">
    <property type="term" value="C:chromatin"/>
    <property type="evidence" value="ECO:0007669"/>
    <property type="project" value="UniProtKB-ARBA"/>
</dbReference>
<evidence type="ECO:0000313" key="10">
    <source>
        <dbReference type="EMBL" id="EEC46747.1"/>
    </source>
</evidence>
<dbReference type="Pfam" id="PF15612">
    <property type="entry name" value="WHIM1"/>
    <property type="match status" value="1"/>
</dbReference>
<evidence type="ECO:0000256" key="5">
    <source>
        <dbReference type="ARBA" id="ARBA00023242"/>
    </source>
</evidence>
<reference evidence="10 11" key="1">
    <citation type="journal article" date="2008" name="Nature">
        <title>The Phaeodactylum genome reveals the evolutionary history of diatom genomes.</title>
        <authorList>
            <person name="Bowler C."/>
            <person name="Allen A.E."/>
            <person name="Badger J.H."/>
            <person name="Grimwood J."/>
            <person name="Jabbari K."/>
            <person name="Kuo A."/>
            <person name="Maheswari U."/>
            <person name="Martens C."/>
            <person name="Maumus F."/>
            <person name="Otillar R.P."/>
            <person name="Rayko E."/>
            <person name="Salamov A."/>
            <person name="Vandepoele K."/>
            <person name="Beszteri B."/>
            <person name="Gruber A."/>
            <person name="Heijde M."/>
            <person name="Katinka M."/>
            <person name="Mock T."/>
            <person name="Valentin K."/>
            <person name="Verret F."/>
            <person name="Berges J.A."/>
            <person name="Brownlee C."/>
            <person name="Cadoret J.P."/>
            <person name="Chiovitti A."/>
            <person name="Choi C.J."/>
            <person name="Coesel S."/>
            <person name="De Martino A."/>
            <person name="Detter J.C."/>
            <person name="Durkin C."/>
            <person name="Falciatore A."/>
            <person name="Fournet J."/>
            <person name="Haruta M."/>
            <person name="Huysman M.J."/>
            <person name="Jenkins B.D."/>
            <person name="Jiroutova K."/>
            <person name="Jorgensen R.E."/>
            <person name="Joubert Y."/>
            <person name="Kaplan A."/>
            <person name="Kroger N."/>
            <person name="Kroth P.G."/>
            <person name="La Roche J."/>
            <person name="Lindquist E."/>
            <person name="Lommer M."/>
            <person name="Martin-Jezequel V."/>
            <person name="Lopez P.J."/>
            <person name="Lucas S."/>
            <person name="Mangogna M."/>
            <person name="McGinnis K."/>
            <person name="Medlin L.K."/>
            <person name="Montsant A."/>
            <person name="Oudot-Le Secq M.P."/>
            <person name="Napoli C."/>
            <person name="Obornik M."/>
            <person name="Parker M.S."/>
            <person name="Petit J.L."/>
            <person name="Porcel B.M."/>
            <person name="Poulsen N."/>
            <person name="Robison M."/>
            <person name="Rychlewski L."/>
            <person name="Rynearson T.A."/>
            <person name="Schmutz J."/>
            <person name="Shapiro H."/>
            <person name="Siaut M."/>
            <person name="Stanley M."/>
            <person name="Sussman M.R."/>
            <person name="Taylor A.R."/>
            <person name="Vardi A."/>
            <person name="von Dassow P."/>
            <person name="Vyverman W."/>
            <person name="Willis A."/>
            <person name="Wyrwicz L.S."/>
            <person name="Rokhsar D.S."/>
            <person name="Weissenbach J."/>
            <person name="Armbrust E.V."/>
            <person name="Green B.R."/>
            <person name="Van de Peer Y."/>
            <person name="Grigoriev I.V."/>
        </authorList>
    </citation>
    <scope>NUCLEOTIDE SEQUENCE [LARGE SCALE GENOMIC DNA]</scope>
    <source>
        <strain evidence="10 11">CCAP 1055/1</strain>
    </source>
</reference>
<keyword evidence="11" id="KW-1185">Reference proteome</keyword>
<gene>
    <name evidence="10" type="ORF">PHATRDRAFT_37523</name>
</gene>
<dbReference type="PANTHER" id="PTHR46508:SF1">
    <property type="entry name" value="PHD FINGER FAMILY PROTEIN"/>
    <property type="match status" value="1"/>
</dbReference>
<feature type="compositionally biased region" description="Basic and acidic residues" evidence="7">
    <location>
        <begin position="576"/>
        <end position="595"/>
    </location>
</feature>
<dbReference type="EMBL" id="CM000615">
    <property type="protein sequence ID" value="EEC46747.1"/>
    <property type="molecule type" value="Genomic_DNA"/>
</dbReference>
<evidence type="ECO:0000313" key="11">
    <source>
        <dbReference type="Proteomes" id="UP000000759"/>
    </source>
</evidence>
<dbReference type="Pfam" id="PF02791">
    <property type="entry name" value="DDT"/>
    <property type="match status" value="1"/>
</dbReference>
<accession>B7G308</accession>
<dbReference type="KEGG" id="pti:PHATRDRAFT_37523"/>
<dbReference type="GO" id="GO:0005634">
    <property type="term" value="C:nucleus"/>
    <property type="evidence" value="ECO:0007669"/>
    <property type="project" value="UniProtKB-SubCell"/>
</dbReference>
<dbReference type="InterPro" id="IPR001965">
    <property type="entry name" value="Znf_PHD"/>
</dbReference>
<feature type="region of interest" description="Disordered" evidence="7">
    <location>
        <begin position="1"/>
        <end position="60"/>
    </location>
</feature>
<dbReference type="GeneID" id="7202399"/>
<organism evidence="10 11">
    <name type="scientific">Phaeodactylum tricornutum (strain CCAP 1055/1)</name>
    <dbReference type="NCBI Taxonomy" id="556484"/>
    <lineage>
        <taxon>Eukaryota</taxon>
        <taxon>Sar</taxon>
        <taxon>Stramenopiles</taxon>
        <taxon>Ochrophyta</taxon>
        <taxon>Bacillariophyta</taxon>
        <taxon>Bacillariophyceae</taxon>
        <taxon>Bacillariophycidae</taxon>
        <taxon>Naviculales</taxon>
        <taxon>Phaeodactylaceae</taxon>
        <taxon>Phaeodactylum</taxon>
    </lineage>
</organism>
<dbReference type="PROSITE" id="PS01359">
    <property type="entry name" value="ZF_PHD_1"/>
    <property type="match status" value="1"/>
</dbReference>
<evidence type="ECO:0000256" key="4">
    <source>
        <dbReference type="ARBA" id="ARBA00022833"/>
    </source>
</evidence>
<sequence length="1325" mass="148773">MESIADVQDSIYGKGNGPPILPHTDDPKAVTHPRKHPSGHGETNPYTPTTVHAEKKSSDDELAFPASELPEGFPRELSFRALAAYSLIRTLSIQLRLSPFTPNVFLRALNLPYPNRLLGQIHVAILRLLLGSLRMGYHWGKGFSQVVAKKRKLDGLRWPLRAGDNLEFLDTFSWPIFYYDYCHLTADILHTAMTDTTDYVDVRHLDTSSIKSDRLEGEDLDCSVGPTSFDSPSVIYLNILEEENDEDEYMAEDDFVQADSDEDFDASDRPMKKRKSSFFTAATKCCTYSASGSLVHDTSLQDQAQMATMQQDETTAHETYLHNEYSNVSSNGTKIGLKTCSAYLSGKVLSSSFPPTLLETKKEETVHDLEVRLERSLDRMNEEGGFGGSSCIPMHPGSPVPFSIEGDTSVSSTDVRQPDRRRVYQILPVCSESRNEVSSHQQEEKIENDGVAFRHSSECDSEIAYVLAKKTYSADQFKYDHAHNELATIMASTAADCSFFQPTLSEEGNSARCKSNKDDASSKFTVNEICTSPQSVGYIHSKAAIRVQTSKQHTNVEHTACKNEPRELGIGTTDDDSSRDIEHALKPNEEKESRETGTSCLSRGKSELSGSSTESHKFSDVGDPWAHFQPLLRMRSGESYFSLPLEDKVTILEFLIDELLSVDVIAAEMARRHLSNSTLRFTCEQNLSVAQSQAADNEDVCAVCRKEGELLCCDGCIFSYHKKCLGISENEEISDVRWHCPECTLVDPASFGSFQHVRKECVEWFTKEDLKMEPQLFEGLTEPFCQSLSNSNFLCPPVLECVSSRTENPSEFLIVHGFIFGRALRGANADVNVLNLARVRHMFLGLPPKILSSWPFAQVPYDPSHLYKDYILASGAPYFSGLPELYDPSVYLSKYRLAPYPPPIRKDVEPSAFDFEHQCHPASYLEVSRRLDSRMSNDMSVIKLLRNRLFDHFKMIREYLLSLEITLGRACLLDEFWGTHRSATGGTTIWARNVKMAKSAQRLSNLAVKLVDATHPRAFLETWFDHAVKVKGFDAKNGTAVSKEMSDAIPICPDSNPTLESLNRHWERCPPSAIFCLLAKEGKSLSNWVGEYRPDLVAKAIHRSKRKKGVENSSPHLAVKNMNVGPKRLSVNGHTPGTFARREHLREKRESADSPGSSSCMHNFEKSGKELVVDLPDKELFMKPLRKRRRFDRGLPDKAQLENFDPKSVTSAKAILEARKRAKVTKFVEQQNPIFIKEMPWPVAGRKLFDPVGSLSPSIVRSLARSAGGLRAPFVTYIPSYEVGQMSHYHVWRKRTRLCASFEELSYSLRMLQTFVDTGVGARNV</sequence>
<feature type="domain" description="PHD-type" evidence="8">
    <location>
        <begin position="698"/>
        <end position="746"/>
    </location>
</feature>
<evidence type="ECO:0008006" key="12">
    <source>
        <dbReference type="Google" id="ProtNLM"/>
    </source>
</evidence>
<feature type="region of interest" description="Disordered" evidence="7">
    <location>
        <begin position="1126"/>
        <end position="1163"/>
    </location>
</feature>
<dbReference type="PROSITE" id="PS50016">
    <property type="entry name" value="ZF_PHD_2"/>
    <property type="match status" value="1"/>
</dbReference>
<dbReference type="PROSITE" id="PS50827">
    <property type="entry name" value="DDT"/>
    <property type="match status" value="1"/>
</dbReference>
<dbReference type="PaxDb" id="2850-Phatr37523"/>
<dbReference type="HOGENOM" id="CLU_235199_0_0_1"/>
<dbReference type="eggNOG" id="KOG1473">
    <property type="taxonomic scope" value="Eukaryota"/>
</dbReference>
<keyword evidence="3 6" id="KW-0863">Zinc-finger</keyword>
<keyword evidence="5" id="KW-0539">Nucleus</keyword>
<evidence type="ECO:0000259" key="9">
    <source>
        <dbReference type="PROSITE" id="PS50827"/>
    </source>
</evidence>
<dbReference type="InterPro" id="IPR028942">
    <property type="entry name" value="WHIM1_dom"/>
</dbReference>
<evidence type="ECO:0000259" key="8">
    <source>
        <dbReference type="PROSITE" id="PS50016"/>
    </source>
</evidence>
<keyword evidence="2" id="KW-0479">Metal-binding</keyword>
<dbReference type="InParanoid" id="B7G308"/>
<dbReference type="GO" id="GO:0008270">
    <property type="term" value="F:zinc ion binding"/>
    <property type="evidence" value="ECO:0007669"/>
    <property type="project" value="UniProtKB-KW"/>
</dbReference>
<feature type="domain" description="DDT" evidence="9">
    <location>
        <begin position="75"/>
        <end position="135"/>
    </location>
</feature>
<dbReference type="InterPro" id="IPR013083">
    <property type="entry name" value="Znf_RING/FYVE/PHD"/>
</dbReference>
<dbReference type="Pfam" id="PF00628">
    <property type="entry name" value="PHD"/>
    <property type="match status" value="1"/>
</dbReference>
<dbReference type="InterPro" id="IPR019787">
    <property type="entry name" value="Znf_PHD-finger"/>
</dbReference>
<feature type="region of interest" description="Disordered" evidence="7">
    <location>
        <begin position="550"/>
        <end position="619"/>
    </location>
</feature>
<dbReference type="SMART" id="SM00249">
    <property type="entry name" value="PHD"/>
    <property type="match status" value="1"/>
</dbReference>
<dbReference type="Gene3D" id="3.30.40.10">
    <property type="entry name" value="Zinc/RING finger domain, C3HC4 (zinc finger)"/>
    <property type="match status" value="1"/>
</dbReference>
<feature type="compositionally biased region" description="Basic and acidic residues" evidence="7">
    <location>
        <begin position="1140"/>
        <end position="1152"/>
    </location>
</feature>
<dbReference type="Proteomes" id="UP000000759">
    <property type="component" value="Chromosome 13"/>
</dbReference>
<feature type="compositionally biased region" description="Basic and acidic residues" evidence="7">
    <location>
        <begin position="554"/>
        <end position="567"/>
    </location>
</feature>
<reference evidence="11" key="2">
    <citation type="submission" date="2008-08" db="EMBL/GenBank/DDBJ databases">
        <authorList>
            <consortium name="Diatom Consortium"/>
            <person name="Grigoriev I."/>
            <person name="Grimwood J."/>
            <person name="Kuo A."/>
            <person name="Otillar R.P."/>
            <person name="Salamov A."/>
            <person name="Detter J.C."/>
            <person name="Lindquist E."/>
            <person name="Shapiro H."/>
            <person name="Lucas S."/>
            <person name="Glavina del Rio T."/>
            <person name="Pitluck S."/>
            <person name="Rokhsar D."/>
            <person name="Bowler C."/>
        </authorList>
    </citation>
    <scope>GENOME REANNOTATION</scope>
    <source>
        <strain evidence="11">CCAP 1055/1</strain>
    </source>
</reference>
<dbReference type="InterPro" id="IPR011011">
    <property type="entry name" value="Znf_FYVE_PHD"/>
</dbReference>
<comment type="subcellular location">
    <subcellularLocation>
        <location evidence="1">Nucleus</location>
    </subcellularLocation>
</comment>
<dbReference type="PANTHER" id="PTHR46508">
    <property type="entry name" value="PHD FINGER FAMILY PROTEIN"/>
    <property type="match status" value="1"/>
</dbReference>
<evidence type="ECO:0000256" key="6">
    <source>
        <dbReference type="PROSITE-ProRule" id="PRU00146"/>
    </source>
</evidence>